<evidence type="ECO:0000256" key="5">
    <source>
        <dbReference type="ARBA" id="ARBA00014713"/>
    </source>
</evidence>
<sequence>MSRQTINQLLQDNRLKHYVTQESVPVVPLVVEEAFNGLSDKEKKYAHYISQASWAGTRIVLAQASHEAPAIFDFLQSFFRSLVPLEGSFTVDDLNKKINANETDLKNFLQYAVNFYGNLGNYKSFGDTKFIPRIERDALAKIVSTSSPDTIKLFEACVDAMYSLDEENLEIGFGKTTCSGYYTKDVTKEDAELVQGFLEQQDISAYNTRLFKTSDGFTVLLASATKLPSKTHQYKNVNITVEYGDYQQDMANIVKNLKLAQENALNDHESNMLLKYVESFDQGSIEAHKDSQRHWIKDKGPVVESNIGFIESYRDPLKVRGEWEGFVAVVNKETTKKFNALVDNAENFIAMLPWNHHTKAFEKDQFQRPDFTSLEVVTFASSGIPAGINIPNYDDIRQTEGFKNVSLGNVLNAPITQGADELSFLHESDHEKFKTLKGKAFEVQVGLHELLGHGSGKLLSSTNQENSQFNFDPSTTINPLTNKPVDTFYKYGETYPAKFSTISSSWEECRAEAVGIYLCVQEQVLNIFGFCDKELADDIVYVNWLNMVRAGLLGLEYYSPDSKQWGQAHMQARHAILRVLLRAGQGLVTLEESDGETLIRLDASKIKTVGVAAIEHFLLQLSVLKSVADKESAFKLYEELTSLDERWLQRRQVVLNKKTPRRVFVQCDTRLNSRGAVELHNFEANEIGMIRSFITRFDQ</sequence>
<feature type="binding site" evidence="16">
    <location>
        <position position="453"/>
    </location>
    <ligand>
        <name>Zn(2+)</name>
        <dbReference type="ChEBI" id="CHEBI:29105"/>
        <note>catalytic</note>
    </ligand>
</feature>
<dbReference type="PANTHER" id="PTHR23422:SF11">
    <property type="entry name" value="DIPEPTIDYL PEPTIDASE 3"/>
    <property type="match status" value="1"/>
</dbReference>
<dbReference type="InterPro" id="IPR039461">
    <property type="entry name" value="Peptidase_M49"/>
</dbReference>
<evidence type="ECO:0000256" key="12">
    <source>
        <dbReference type="ARBA" id="ARBA00022990"/>
    </source>
</evidence>
<dbReference type="InterPro" id="IPR005317">
    <property type="entry name" value="Dipeptidyl-peptase3"/>
</dbReference>
<keyword evidence="10 14" id="KW-0378">Hydrolase</keyword>
<evidence type="ECO:0000256" key="11">
    <source>
        <dbReference type="ARBA" id="ARBA00022833"/>
    </source>
</evidence>
<dbReference type="GO" id="GO:0004177">
    <property type="term" value="F:aminopeptidase activity"/>
    <property type="evidence" value="ECO:0007669"/>
    <property type="project" value="UniProtKB-KW"/>
</dbReference>
<evidence type="ECO:0000256" key="7">
    <source>
        <dbReference type="ARBA" id="ARBA00022490"/>
    </source>
</evidence>
<keyword evidence="11 14" id="KW-0862">Zinc</keyword>
<evidence type="ECO:0000256" key="9">
    <source>
        <dbReference type="ARBA" id="ARBA00022723"/>
    </source>
</evidence>
<gene>
    <name evidence="17" type="ORF">AKO1_012173</name>
</gene>
<evidence type="ECO:0000256" key="15">
    <source>
        <dbReference type="PIRSR" id="PIRSR007828-1"/>
    </source>
</evidence>
<evidence type="ECO:0000256" key="10">
    <source>
        <dbReference type="ARBA" id="ARBA00022801"/>
    </source>
</evidence>
<evidence type="ECO:0000256" key="13">
    <source>
        <dbReference type="ARBA" id="ARBA00023049"/>
    </source>
</evidence>
<organism evidence="17 18">
    <name type="scientific">Acrasis kona</name>
    <dbReference type="NCBI Taxonomy" id="1008807"/>
    <lineage>
        <taxon>Eukaryota</taxon>
        <taxon>Discoba</taxon>
        <taxon>Heterolobosea</taxon>
        <taxon>Tetramitia</taxon>
        <taxon>Eutetramitia</taxon>
        <taxon>Acrasidae</taxon>
        <taxon>Acrasis</taxon>
    </lineage>
</organism>
<dbReference type="GO" id="GO:0008239">
    <property type="term" value="F:dipeptidyl-peptidase activity"/>
    <property type="evidence" value="ECO:0007669"/>
    <property type="project" value="UniProtKB-UniRule"/>
</dbReference>
<dbReference type="FunFam" id="3.30.540.30:FF:000001">
    <property type="entry name" value="Dipeptidyl peptidase 3"/>
    <property type="match status" value="1"/>
</dbReference>
<comment type="caution">
    <text evidence="17">The sequence shown here is derived from an EMBL/GenBank/DDBJ whole genome shotgun (WGS) entry which is preliminary data.</text>
</comment>
<protein>
    <recommendedName>
        <fullName evidence="5 14">Dipeptidyl peptidase 3</fullName>
        <ecNumber evidence="4 14">3.4.14.4</ecNumber>
    </recommendedName>
    <alternativeName>
        <fullName evidence="14">Dipeptidyl aminopeptidase III</fullName>
    </alternativeName>
    <alternativeName>
        <fullName evidence="14">Dipeptidyl peptidase III</fullName>
    </alternativeName>
</protein>
<name>A0AAW2ZDY3_9EUKA</name>
<keyword evidence="18" id="KW-1185">Reference proteome</keyword>
<evidence type="ECO:0000256" key="14">
    <source>
        <dbReference type="PIRNR" id="PIRNR007828"/>
    </source>
</evidence>
<keyword evidence="12" id="KW-0007">Acetylation</keyword>
<comment type="subcellular location">
    <subcellularLocation>
        <location evidence="2">Cytoplasm</location>
    </subcellularLocation>
</comment>
<reference evidence="17 18" key="1">
    <citation type="submission" date="2024-03" db="EMBL/GenBank/DDBJ databases">
        <title>The Acrasis kona genome and developmental transcriptomes reveal deep origins of eukaryotic multicellular pathways.</title>
        <authorList>
            <person name="Sheikh S."/>
            <person name="Fu C.-J."/>
            <person name="Brown M.W."/>
            <person name="Baldauf S.L."/>
        </authorList>
    </citation>
    <scope>NUCLEOTIDE SEQUENCE [LARGE SCALE GENOMIC DNA]</scope>
    <source>
        <strain evidence="17 18">ATCC MYA-3509</strain>
    </source>
</reference>
<dbReference type="Pfam" id="PF03571">
    <property type="entry name" value="Peptidase_M49"/>
    <property type="match status" value="1"/>
</dbReference>
<feature type="binding site" evidence="16">
    <location>
        <position position="508"/>
    </location>
    <ligand>
        <name>Zn(2+)</name>
        <dbReference type="ChEBI" id="CHEBI:29105"/>
        <note>catalytic</note>
    </ligand>
</feature>
<evidence type="ECO:0000313" key="17">
    <source>
        <dbReference type="EMBL" id="KAL0487193.1"/>
    </source>
</evidence>
<evidence type="ECO:0000313" key="18">
    <source>
        <dbReference type="Proteomes" id="UP001431209"/>
    </source>
</evidence>
<dbReference type="FunFam" id="3.30.540.30:FF:000002">
    <property type="entry name" value="Dipeptidyl peptidase 3"/>
    <property type="match status" value="1"/>
</dbReference>
<keyword evidence="13 14" id="KW-0482">Metalloprotease</keyword>
<dbReference type="PANTHER" id="PTHR23422">
    <property type="entry name" value="DIPEPTIDYL PEPTIDASE III-RELATED"/>
    <property type="match status" value="1"/>
</dbReference>
<dbReference type="FunFam" id="3.30.540.30:FF:000003">
    <property type="entry name" value="Dipeptidyl peptidase 3"/>
    <property type="match status" value="1"/>
</dbReference>
<evidence type="ECO:0000256" key="4">
    <source>
        <dbReference type="ARBA" id="ARBA00012063"/>
    </source>
</evidence>
<dbReference type="AlphaFoldDB" id="A0AAW2ZDY3"/>
<accession>A0AAW2ZDY3</accession>
<proteinExistence type="inferred from homology"/>
<evidence type="ECO:0000256" key="2">
    <source>
        <dbReference type="ARBA" id="ARBA00004496"/>
    </source>
</evidence>
<dbReference type="GO" id="GO:0006508">
    <property type="term" value="P:proteolysis"/>
    <property type="evidence" value="ECO:0007669"/>
    <property type="project" value="UniProtKB-KW"/>
</dbReference>
<dbReference type="GO" id="GO:0008270">
    <property type="term" value="F:zinc ion binding"/>
    <property type="evidence" value="ECO:0007669"/>
    <property type="project" value="UniProtKB-ARBA"/>
</dbReference>
<feature type="binding site" evidence="16">
    <location>
        <position position="448"/>
    </location>
    <ligand>
        <name>Zn(2+)</name>
        <dbReference type="ChEBI" id="CHEBI:29105"/>
        <note>catalytic</note>
    </ligand>
</feature>
<evidence type="ECO:0000256" key="1">
    <source>
        <dbReference type="ARBA" id="ARBA00001336"/>
    </source>
</evidence>
<keyword evidence="9 14" id="KW-0479">Metal-binding</keyword>
<dbReference type="EMBL" id="JAOPGA020001316">
    <property type="protein sequence ID" value="KAL0487193.1"/>
    <property type="molecule type" value="Genomic_DNA"/>
</dbReference>
<dbReference type="PIRSF" id="PIRSF007828">
    <property type="entry name" value="Dipeptidyl-peptidase_III"/>
    <property type="match status" value="1"/>
</dbReference>
<comment type="similarity">
    <text evidence="3 14">Belongs to the peptidase M49 family.</text>
</comment>
<evidence type="ECO:0000256" key="8">
    <source>
        <dbReference type="ARBA" id="ARBA00022670"/>
    </source>
</evidence>
<keyword evidence="7 14" id="KW-0963">Cytoplasm</keyword>
<dbReference type="EC" id="3.4.14.4" evidence="4 14"/>
<dbReference type="Proteomes" id="UP001431209">
    <property type="component" value="Unassembled WGS sequence"/>
</dbReference>
<keyword evidence="8 14" id="KW-0645">Protease</keyword>
<evidence type="ECO:0000256" key="16">
    <source>
        <dbReference type="PIRSR" id="PIRSR007828-2"/>
    </source>
</evidence>
<dbReference type="Gene3D" id="3.30.540.30">
    <property type="match status" value="3"/>
</dbReference>
<dbReference type="GO" id="GO:0008235">
    <property type="term" value="F:metalloexopeptidase activity"/>
    <property type="evidence" value="ECO:0007669"/>
    <property type="project" value="InterPro"/>
</dbReference>
<evidence type="ECO:0000256" key="3">
    <source>
        <dbReference type="ARBA" id="ARBA00010200"/>
    </source>
</evidence>
<dbReference type="GO" id="GO:0005737">
    <property type="term" value="C:cytoplasm"/>
    <property type="evidence" value="ECO:0007669"/>
    <property type="project" value="UniProtKB-SubCell"/>
</dbReference>
<evidence type="ECO:0000256" key="6">
    <source>
        <dbReference type="ARBA" id="ARBA00022438"/>
    </source>
</evidence>
<comment type="catalytic activity">
    <reaction evidence="1 14">
        <text>Release of an N-terminal dipeptide from a peptide comprising four or more residues, with broad specificity. Also acts on dipeptidyl 2-naphthylamides.</text>
        <dbReference type="EC" id="3.4.14.4"/>
    </reaction>
</comment>
<feature type="active site" evidence="15">
    <location>
        <position position="449"/>
    </location>
</feature>
<comment type="cofactor">
    <cofactor evidence="14 16">
        <name>Zn(2+)</name>
        <dbReference type="ChEBI" id="CHEBI:29105"/>
    </cofactor>
    <text evidence="14 16">Binds 1 zinc ion per subunit.</text>
</comment>
<keyword evidence="6 14" id="KW-0031">Aminopeptidase</keyword>